<dbReference type="GO" id="GO:0016746">
    <property type="term" value="F:acyltransferase activity"/>
    <property type="evidence" value="ECO:0007669"/>
    <property type="project" value="UniProtKB-KW"/>
</dbReference>
<dbReference type="InterPro" id="IPR011701">
    <property type="entry name" value="MFS"/>
</dbReference>
<feature type="transmembrane region" description="Helical" evidence="5">
    <location>
        <begin position="312"/>
        <end position="333"/>
    </location>
</feature>
<dbReference type="Gene3D" id="3.30.300.30">
    <property type="match status" value="1"/>
</dbReference>
<accession>A0A6S6PLA9</accession>
<dbReference type="SUPFAM" id="SSF69593">
    <property type="entry name" value="Glycerol-3-phosphate (1)-acyltransferase"/>
    <property type="match status" value="1"/>
</dbReference>
<dbReference type="Proteomes" id="UP000515220">
    <property type="component" value="Chromosome"/>
</dbReference>
<proteinExistence type="inferred from homology"/>
<keyword evidence="2 5" id="KW-0812">Transmembrane</keyword>
<feature type="domain" description="Phospholipid/glycerol acyltransferase" evidence="6">
    <location>
        <begin position="442"/>
        <end position="552"/>
    </location>
</feature>
<feature type="transmembrane region" description="Helical" evidence="5">
    <location>
        <begin position="167"/>
        <end position="185"/>
    </location>
</feature>
<organism evidence="7 8">
    <name type="scientific">Acetobacter aceti</name>
    <dbReference type="NCBI Taxonomy" id="435"/>
    <lineage>
        <taxon>Bacteria</taxon>
        <taxon>Pseudomonadati</taxon>
        <taxon>Pseudomonadota</taxon>
        <taxon>Alphaproteobacteria</taxon>
        <taxon>Acetobacterales</taxon>
        <taxon>Acetobacteraceae</taxon>
        <taxon>Acetobacter</taxon>
        <taxon>Acetobacter subgen. Acetobacter</taxon>
    </lineage>
</organism>
<feature type="transmembrane region" description="Helical" evidence="5">
    <location>
        <begin position="222"/>
        <end position="243"/>
    </location>
</feature>
<dbReference type="InterPro" id="IPR036259">
    <property type="entry name" value="MFS_trans_sf"/>
</dbReference>
<evidence type="ECO:0000256" key="3">
    <source>
        <dbReference type="ARBA" id="ARBA00022989"/>
    </source>
</evidence>
<protein>
    <submittedName>
        <fullName evidence="7">Acyl-[ACP]--phospholipid O-acyltransferase</fullName>
    </submittedName>
</protein>
<dbReference type="Pfam" id="PF00501">
    <property type="entry name" value="AMP-binding"/>
    <property type="match status" value="1"/>
</dbReference>
<evidence type="ECO:0000259" key="6">
    <source>
        <dbReference type="SMART" id="SM00563"/>
    </source>
</evidence>
<feature type="transmembrane region" description="Helical" evidence="5">
    <location>
        <begin position="138"/>
        <end position="161"/>
    </location>
</feature>
<feature type="transmembrane region" description="Helical" evidence="5">
    <location>
        <begin position="866"/>
        <end position="886"/>
    </location>
</feature>
<dbReference type="Pfam" id="PF07690">
    <property type="entry name" value="MFS_1"/>
    <property type="match status" value="1"/>
</dbReference>
<keyword evidence="7" id="KW-0808">Transferase</keyword>
<keyword evidence="3 5" id="KW-1133">Transmembrane helix</keyword>
<dbReference type="PROSITE" id="PS00455">
    <property type="entry name" value="AMP_BINDING"/>
    <property type="match status" value="1"/>
</dbReference>
<dbReference type="InterPro" id="IPR020845">
    <property type="entry name" value="AMP-binding_CS"/>
</dbReference>
<feature type="transmembrane region" description="Helical" evidence="5">
    <location>
        <begin position="387"/>
        <end position="405"/>
    </location>
</feature>
<name>A0A6S6PLA9_ACEAC</name>
<evidence type="ECO:0000313" key="7">
    <source>
        <dbReference type="EMBL" id="BCI68628.1"/>
    </source>
</evidence>
<dbReference type="InterPro" id="IPR000873">
    <property type="entry name" value="AMP-dep_synth/lig_dom"/>
</dbReference>
<comment type="similarity">
    <text evidence="1">Belongs to the ATP-dependent AMP-binding enzyme family.</text>
</comment>
<dbReference type="CDD" id="cd07989">
    <property type="entry name" value="LPLAT_AGPAT-like"/>
    <property type="match status" value="1"/>
</dbReference>
<dbReference type="InterPro" id="IPR042099">
    <property type="entry name" value="ANL_N_sf"/>
</dbReference>
<feature type="transmembrane region" description="Helical" evidence="5">
    <location>
        <begin position="284"/>
        <end position="306"/>
    </location>
</feature>
<evidence type="ECO:0000256" key="1">
    <source>
        <dbReference type="ARBA" id="ARBA00006432"/>
    </source>
</evidence>
<sequence>MTASLLTERRFLPLFLSLFASSLGDTLLRNALAALVLWTVAGGAPWIVAFAAAAFVLPAAFLSGLGGELADRMDKARLIRILKLVEIPIAFLAAAGLMTENIPVVLCALAAFGVVASLFAPVKYGILPDQIEAERLPVANALVEGAVFAAILIGSVVGTVLTGKIGATEAGFCIIGLACVSWLSARAIPASPAAVPDLRVQWNILASGAALLRELRADRRSWYAALAAAWFWIMGVTMLSLLSPVTRDVLKLTPTWNAVFLALFAVGIAIGSALAAFLCGGRAILLPVSFGAVLSGLAMIVLGFFLSHPAGLPFAIVPVCFFLVALGGGLIAVPTQTAVQTWANPQHRARVVAGMNMLAAIGMTVASLMLSVTQRLDGESVAHGSEIIPFFVIGAVTLLLAPVFARTLTRNLPGELLWCLFRVVYRLEVHGEENYPLPGEKAVITPNHVSWLDAALIVAIAPRKPTFAIDVRISRLWWVRMLLRFVPTVSVESGNPFGIRTMAQVVEHGAALVIFPEGRITVTGSLMGIQSGAASIADRADAPVVAVRIQGAERTGFSRLTRTQTPKARFPKIRITLFPPCKLAVADDLFGRTRRNALTSALRDMMEEAVYRTTPADGTILQAAGRAAKTYGMKRLAIEDPISGAMTWRKILTASEVLGKALSTRLDPARPVGLLLPTSNATAVCLFGLWSRGFTPGLLNATAGAAGLRAALLSAGITTIVTSRTFVEKARLASVLDALDPMPDILFLEDLRGAIGLAQKLRGALRARLAPAKAHVRREADDPAVVLFTSGSSGTPKGVVLTHRNILANIAQVTGRIGFSPADRVLCTLPLFHAFGLTGSFLLPLLSGIPTFLYPSPLHYAVIPKLAYFWNATVLFGTSTFLRGYARKAAPTDFRSLRLVVAGAERVQQPVRELWMEQFGLRIFEGYGVTECSPVVALNTPESSRSGTVGRLVPGMTAMLETVDGMPDAGRLILSGPNVMAGYLLTDQPGVLQPPNGGEYDTGDIVSVGTDGHITIVGRASRIAKPGGEMVSLAAVEDLAMRAWPEVLSVAVAVPDPRKGERVILLTEQPDAARSALVRVVKETGAADIMIPAEVRVVRKLPLLGSGKPDFIAAQTLVMTPEVEMSQ</sequence>
<dbReference type="RefSeq" id="WP_099348728.1">
    <property type="nucleotide sequence ID" value="NZ_AP023326.1"/>
</dbReference>
<dbReference type="Gene3D" id="3.40.50.12780">
    <property type="entry name" value="N-terminal domain of ligase-like"/>
    <property type="match status" value="1"/>
</dbReference>
<dbReference type="GO" id="GO:0022857">
    <property type="term" value="F:transmembrane transporter activity"/>
    <property type="evidence" value="ECO:0007669"/>
    <property type="project" value="InterPro"/>
</dbReference>
<feature type="transmembrane region" description="Helical" evidence="5">
    <location>
        <begin position="825"/>
        <end position="846"/>
    </location>
</feature>
<dbReference type="Pfam" id="PF01553">
    <property type="entry name" value="Acyltransferase"/>
    <property type="match status" value="1"/>
</dbReference>
<evidence type="ECO:0000313" key="8">
    <source>
        <dbReference type="Proteomes" id="UP000515220"/>
    </source>
</evidence>
<gene>
    <name evidence="7" type="ORF">AAJCM20276_32520</name>
</gene>
<keyword evidence="4 5" id="KW-0472">Membrane</keyword>
<evidence type="ECO:0000256" key="2">
    <source>
        <dbReference type="ARBA" id="ARBA00022692"/>
    </source>
</evidence>
<dbReference type="SMART" id="SM00563">
    <property type="entry name" value="PlsC"/>
    <property type="match status" value="1"/>
</dbReference>
<dbReference type="EMBL" id="AP023326">
    <property type="protein sequence ID" value="BCI68628.1"/>
    <property type="molecule type" value="Genomic_DNA"/>
</dbReference>
<feature type="transmembrane region" description="Helical" evidence="5">
    <location>
        <begin position="353"/>
        <end position="372"/>
    </location>
</feature>
<feature type="transmembrane region" description="Helical" evidence="5">
    <location>
        <begin position="78"/>
        <end position="97"/>
    </location>
</feature>
<evidence type="ECO:0000256" key="5">
    <source>
        <dbReference type="SAM" id="Phobius"/>
    </source>
</evidence>
<dbReference type="PANTHER" id="PTHR43201">
    <property type="entry name" value="ACYL-COA SYNTHETASE"/>
    <property type="match status" value="1"/>
</dbReference>
<dbReference type="SUPFAM" id="SSF56801">
    <property type="entry name" value="Acetyl-CoA synthetase-like"/>
    <property type="match status" value="1"/>
</dbReference>
<dbReference type="SUPFAM" id="SSF103473">
    <property type="entry name" value="MFS general substrate transporter"/>
    <property type="match status" value="1"/>
</dbReference>
<dbReference type="GO" id="GO:0031956">
    <property type="term" value="F:medium-chain fatty acid-CoA ligase activity"/>
    <property type="evidence" value="ECO:0007669"/>
    <property type="project" value="TreeGrafter"/>
</dbReference>
<dbReference type="InterPro" id="IPR002123">
    <property type="entry name" value="Plipid/glycerol_acylTrfase"/>
</dbReference>
<evidence type="ECO:0000256" key="4">
    <source>
        <dbReference type="ARBA" id="ARBA00023136"/>
    </source>
</evidence>
<dbReference type="AlphaFoldDB" id="A0A6S6PLA9"/>
<dbReference type="GO" id="GO:0006631">
    <property type="term" value="P:fatty acid metabolic process"/>
    <property type="evidence" value="ECO:0007669"/>
    <property type="project" value="TreeGrafter"/>
</dbReference>
<dbReference type="InterPro" id="IPR045851">
    <property type="entry name" value="AMP-bd_C_sf"/>
</dbReference>
<dbReference type="PANTHER" id="PTHR43201:SF8">
    <property type="entry name" value="ACYL-COA SYNTHETASE FAMILY MEMBER 3"/>
    <property type="match status" value="1"/>
</dbReference>
<keyword evidence="7" id="KW-0012">Acyltransferase</keyword>
<reference evidence="7 8" key="1">
    <citation type="submission" date="2020-07" db="EMBL/GenBank/DDBJ databases">
        <title>Complete Genome Sequence of an acetic acid bacterium, Acetobacter aceti JCM20276.</title>
        <authorList>
            <person name="Hirose Y."/>
            <person name="Mihara H."/>
        </authorList>
    </citation>
    <scope>NUCLEOTIDE SEQUENCE [LARGE SCALE GENOMIC DNA]</scope>
    <source>
        <strain evidence="7 8">JCM20276</strain>
    </source>
</reference>
<feature type="transmembrane region" description="Helical" evidence="5">
    <location>
        <begin position="103"/>
        <end position="126"/>
    </location>
</feature>
<dbReference type="Gene3D" id="1.20.1250.20">
    <property type="entry name" value="MFS general substrate transporter like domains"/>
    <property type="match status" value="2"/>
</dbReference>
<feature type="transmembrane region" description="Helical" evidence="5">
    <location>
        <begin position="255"/>
        <end position="277"/>
    </location>
</feature>
<dbReference type="CDD" id="cd06173">
    <property type="entry name" value="MFS_MefA_like"/>
    <property type="match status" value="1"/>
</dbReference>
<feature type="transmembrane region" description="Helical" evidence="5">
    <location>
        <begin position="43"/>
        <end position="66"/>
    </location>
</feature>